<dbReference type="PANTHER" id="PTHR30535:SF34">
    <property type="entry name" value="MOLYBDATE-BINDING PROTEIN MOLA"/>
    <property type="match status" value="1"/>
</dbReference>
<dbReference type="Pfam" id="PF01497">
    <property type="entry name" value="Peripla_BP_2"/>
    <property type="match status" value="1"/>
</dbReference>
<reference evidence="4" key="1">
    <citation type="submission" date="2017-08" db="EMBL/GenBank/DDBJ databases">
        <title>A dynamic microbial community with high functional redundancy inhabits the cold, oxic subseafloor aquifer.</title>
        <authorList>
            <person name="Tully B.J."/>
            <person name="Wheat C.G."/>
            <person name="Glazer B.T."/>
            <person name="Huber J.A."/>
        </authorList>
    </citation>
    <scope>NUCLEOTIDE SEQUENCE [LARGE SCALE GENOMIC DNA]</scope>
</reference>
<evidence type="ECO:0000259" key="2">
    <source>
        <dbReference type="PROSITE" id="PS50983"/>
    </source>
</evidence>
<dbReference type="AlphaFoldDB" id="A0A2A5CJI4"/>
<feature type="domain" description="Fe/B12 periplasmic-binding" evidence="2">
    <location>
        <begin position="25"/>
        <end position="279"/>
    </location>
</feature>
<sequence>MTRLVIFIFLGCLSYSSFAVDKPQRIASMSLCSDELLLLLSDHSNIVSLSYLVADPQYSSLSTDNNFDLRGIYLNHGQAEEIIPLAPDLILSSRFSANTAVNLLQGFGYPVTSLSFPNTLNQTFQQIEEVATLLDEKERGALLIQQIQSRIDIVQASFAPLQNLSAVFYTNNGFSFGSNTLRDDFLKSIGIKNLAAEYGLVGSGTLSIELLISKRPDFLLIDQASLHDEKLAQPLLQHPILKQYFSAEKIIVLPSTLFQCAGPNLIEAYEIMAQALGEL</sequence>
<evidence type="ECO:0000313" key="4">
    <source>
        <dbReference type="Proteomes" id="UP000228987"/>
    </source>
</evidence>
<protein>
    <recommendedName>
        <fullName evidence="2">Fe/B12 periplasmic-binding domain-containing protein</fullName>
    </recommendedName>
</protein>
<proteinExistence type="predicted"/>
<comment type="caution">
    <text evidence="3">The sequence shown here is derived from an EMBL/GenBank/DDBJ whole genome shotgun (WGS) entry which is preliminary data.</text>
</comment>
<dbReference type="InterPro" id="IPR050902">
    <property type="entry name" value="ABC_Transporter_SBP"/>
</dbReference>
<gene>
    <name evidence="3" type="ORF">COA71_02015</name>
</gene>
<organism evidence="3 4">
    <name type="scientific">SAR86 cluster bacterium</name>
    <dbReference type="NCBI Taxonomy" id="2030880"/>
    <lineage>
        <taxon>Bacteria</taxon>
        <taxon>Pseudomonadati</taxon>
        <taxon>Pseudomonadota</taxon>
        <taxon>Gammaproteobacteria</taxon>
        <taxon>SAR86 cluster</taxon>
    </lineage>
</organism>
<feature type="chain" id="PRO_5012562824" description="Fe/B12 periplasmic-binding domain-containing protein" evidence="1">
    <location>
        <begin position="20"/>
        <end position="279"/>
    </location>
</feature>
<dbReference type="PROSITE" id="PS50983">
    <property type="entry name" value="FE_B12_PBP"/>
    <property type="match status" value="1"/>
</dbReference>
<keyword evidence="1" id="KW-0732">Signal</keyword>
<dbReference type="PANTHER" id="PTHR30535">
    <property type="entry name" value="VITAMIN B12-BINDING PROTEIN"/>
    <property type="match status" value="1"/>
</dbReference>
<dbReference type="Gene3D" id="3.40.50.1980">
    <property type="entry name" value="Nitrogenase molybdenum iron protein domain"/>
    <property type="match status" value="2"/>
</dbReference>
<name>A0A2A5CJI4_9GAMM</name>
<dbReference type="InterPro" id="IPR002491">
    <property type="entry name" value="ABC_transptr_periplasmic_BD"/>
</dbReference>
<feature type="signal peptide" evidence="1">
    <location>
        <begin position="1"/>
        <end position="19"/>
    </location>
</feature>
<dbReference type="Proteomes" id="UP000228987">
    <property type="component" value="Unassembled WGS sequence"/>
</dbReference>
<evidence type="ECO:0000313" key="3">
    <source>
        <dbReference type="EMBL" id="PCJ43671.1"/>
    </source>
</evidence>
<dbReference type="GO" id="GO:0071281">
    <property type="term" value="P:cellular response to iron ion"/>
    <property type="evidence" value="ECO:0007669"/>
    <property type="project" value="TreeGrafter"/>
</dbReference>
<evidence type="ECO:0000256" key="1">
    <source>
        <dbReference type="SAM" id="SignalP"/>
    </source>
</evidence>
<accession>A0A2A5CJI4</accession>
<dbReference type="SUPFAM" id="SSF53807">
    <property type="entry name" value="Helical backbone' metal receptor"/>
    <property type="match status" value="1"/>
</dbReference>
<dbReference type="EMBL" id="NVWI01000001">
    <property type="protein sequence ID" value="PCJ43671.1"/>
    <property type="molecule type" value="Genomic_DNA"/>
</dbReference>